<accession>L8WFV5</accession>
<evidence type="ECO:0000313" key="3">
    <source>
        <dbReference type="Proteomes" id="UP000011668"/>
    </source>
</evidence>
<reference evidence="2 3" key="1">
    <citation type="journal article" date="2013" name="Nat. Commun.">
        <title>The evolution and pathogenic mechanisms of the rice sheath blight pathogen.</title>
        <authorList>
            <person name="Zheng A."/>
            <person name="Lin R."/>
            <person name="Xu L."/>
            <person name="Qin P."/>
            <person name="Tang C."/>
            <person name="Ai P."/>
            <person name="Zhang D."/>
            <person name="Liu Y."/>
            <person name="Sun Z."/>
            <person name="Feng H."/>
            <person name="Wang Y."/>
            <person name="Chen Y."/>
            <person name="Liang X."/>
            <person name="Fu R."/>
            <person name="Li Q."/>
            <person name="Zhang J."/>
            <person name="Yu X."/>
            <person name="Xie Z."/>
            <person name="Ding L."/>
            <person name="Guan P."/>
            <person name="Tang J."/>
            <person name="Liang Y."/>
            <person name="Wang S."/>
            <person name="Deng Q."/>
            <person name="Li S."/>
            <person name="Zhu J."/>
            <person name="Wang L."/>
            <person name="Liu H."/>
            <person name="Li P."/>
        </authorList>
    </citation>
    <scope>NUCLEOTIDE SEQUENCE [LARGE SCALE GENOMIC DNA]</scope>
    <source>
        <strain evidence="3">AG-1 IA</strain>
    </source>
</reference>
<organism evidence="2 3">
    <name type="scientific">Thanatephorus cucumeris (strain AG1-IA)</name>
    <name type="common">Rice sheath blight fungus</name>
    <name type="synonym">Rhizoctonia solani</name>
    <dbReference type="NCBI Taxonomy" id="983506"/>
    <lineage>
        <taxon>Eukaryota</taxon>
        <taxon>Fungi</taxon>
        <taxon>Dikarya</taxon>
        <taxon>Basidiomycota</taxon>
        <taxon>Agaricomycotina</taxon>
        <taxon>Agaricomycetes</taxon>
        <taxon>Cantharellales</taxon>
        <taxon>Ceratobasidiaceae</taxon>
        <taxon>Rhizoctonia</taxon>
        <taxon>Rhizoctonia solani AG-1</taxon>
    </lineage>
</organism>
<dbReference type="HOGENOM" id="CLU_2689505_0_0_1"/>
<dbReference type="AlphaFoldDB" id="L8WFV5"/>
<sequence length="74" mass="8158">MNSRPLDRSDRHVAGPLPKLRWLVPGVSPPEHSINMAGFRDSKHTSKGRRYWTGNPGGCNLNGPVSSTTYSARK</sequence>
<name>L8WFV5_THACA</name>
<comment type="caution">
    <text evidence="2">The sequence shown here is derived from an EMBL/GenBank/DDBJ whole genome shotgun (WGS) entry which is preliminary data.</text>
</comment>
<dbReference type="Proteomes" id="UP000011668">
    <property type="component" value="Unassembled WGS sequence"/>
</dbReference>
<proteinExistence type="predicted"/>
<keyword evidence="3" id="KW-1185">Reference proteome</keyword>
<evidence type="ECO:0000313" key="2">
    <source>
        <dbReference type="EMBL" id="ELU35602.1"/>
    </source>
</evidence>
<protein>
    <submittedName>
        <fullName evidence="2">Uncharacterized protein</fullName>
    </submittedName>
</protein>
<feature type="region of interest" description="Disordered" evidence="1">
    <location>
        <begin position="31"/>
        <end position="57"/>
    </location>
</feature>
<evidence type="ECO:0000256" key="1">
    <source>
        <dbReference type="SAM" id="MobiDB-lite"/>
    </source>
</evidence>
<gene>
    <name evidence="2" type="ORF">AG1IA_10368</name>
</gene>
<dbReference type="EMBL" id="AFRT01006000">
    <property type="protein sequence ID" value="ELU35602.1"/>
    <property type="molecule type" value="Genomic_DNA"/>
</dbReference>